<comment type="caution">
    <text evidence="1">The sequence shown here is derived from an EMBL/GenBank/DDBJ whole genome shotgun (WGS) entry which is preliminary data.</text>
</comment>
<reference evidence="1" key="1">
    <citation type="journal article" date="2018" name="Nat. Genet.">
        <title>Extensive intraspecific gene order and gene structural variations between Mo17 and other maize genomes.</title>
        <authorList>
            <person name="Sun S."/>
            <person name="Zhou Y."/>
            <person name="Chen J."/>
            <person name="Shi J."/>
            <person name="Zhao H."/>
            <person name="Zhao H."/>
            <person name="Song W."/>
            <person name="Zhang M."/>
            <person name="Cui Y."/>
            <person name="Dong X."/>
            <person name="Liu H."/>
            <person name="Ma X."/>
            <person name="Jiao Y."/>
            <person name="Wang B."/>
            <person name="Wei X."/>
            <person name="Stein J.C."/>
            <person name="Glaubitz J.C."/>
            <person name="Lu F."/>
            <person name="Yu G."/>
            <person name="Liang C."/>
            <person name="Fengler K."/>
            <person name="Li B."/>
            <person name="Rafalski A."/>
            <person name="Schnable P.S."/>
            <person name="Ware D.H."/>
            <person name="Buckler E.S."/>
            <person name="Lai J."/>
        </authorList>
    </citation>
    <scope>NUCLEOTIDE SEQUENCE [LARGE SCALE GENOMIC DNA]</scope>
    <source>
        <tissue evidence="1">Seedling</tissue>
    </source>
</reference>
<name>A0A317YGD1_MAIZE</name>
<dbReference type="AlphaFoldDB" id="A0A317YGD1"/>
<evidence type="ECO:0000313" key="1">
    <source>
        <dbReference type="EMBL" id="PWZ57640.1"/>
    </source>
</evidence>
<proteinExistence type="predicted"/>
<organism evidence="1">
    <name type="scientific">Zea mays</name>
    <name type="common">Maize</name>
    <dbReference type="NCBI Taxonomy" id="4577"/>
    <lineage>
        <taxon>Eukaryota</taxon>
        <taxon>Viridiplantae</taxon>
        <taxon>Streptophyta</taxon>
        <taxon>Embryophyta</taxon>
        <taxon>Tracheophyta</taxon>
        <taxon>Spermatophyta</taxon>
        <taxon>Magnoliopsida</taxon>
        <taxon>Liliopsida</taxon>
        <taxon>Poales</taxon>
        <taxon>Poaceae</taxon>
        <taxon>PACMAD clade</taxon>
        <taxon>Panicoideae</taxon>
        <taxon>Andropogonodae</taxon>
        <taxon>Andropogoneae</taxon>
        <taxon>Tripsacinae</taxon>
        <taxon>Zea</taxon>
    </lineage>
</organism>
<sequence length="61" mass="7133">MAAWKLVTRPKSEGDLGVLKISVHNETLLMKNLHKFFNRHNIPRVQLLWNHYYTITEGGCI</sequence>
<gene>
    <name evidence="1" type="ORF">Zm00014a_012819</name>
</gene>
<protein>
    <submittedName>
        <fullName evidence="1">Uncharacterized protein</fullName>
    </submittedName>
</protein>
<dbReference type="EMBL" id="NCVQ01000001">
    <property type="protein sequence ID" value="PWZ57640.1"/>
    <property type="molecule type" value="Genomic_DNA"/>
</dbReference>
<accession>A0A317YGD1</accession>
<dbReference type="Proteomes" id="UP000251960">
    <property type="component" value="Chromosome 1"/>
</dbReference>